<evidence type="ECO:0000313" key="6">
    <source>
        <dbReference type="EMBL" id="VEU41444.1"/>
    </source>
</evidence>
<dbReference type="SMART" id="SM00020">
    <property type="entry name" value="Tryp_SPc"/>
    <property type="match status" value="1"/>
</dbReference>
<keyword evidence="2" id="KW-0843">Virulence</keyword>
<comment type="similarity">
    <text evidence="1">Belongs to the peptidase S1 family.</text>
</comment>
<organism evidence="6 7">
    <name type="scientific">Pseudo-nitzschia multistriata</name>
    <dbReference type="NCBI Taxonomy" id="183589"/>
    <lineage>
        <taxon>Eukaryota</taxon>
        <taxon>Sar</taxon>
        <taxon>Stramenopiles</taxon>
        <taxon>Ochrophyta</taxon>
        <taxon>Bacillariophyta</taxon>
        <taxon>Bacillariophyceae</taxon>
        <taxon>Bacillariophycidae</taxon>
        <taxon>Bacillariales</taxon>
        <taxon>Bacillariaceae</taxon>
        <taxon>Pseudo-nitzschia</taxon>
    </lineage>
</organism>
<protein>
    <recommendedName>
        <fullName evidence="5">Peptidase S1 domain-containing protein</fullName>
    </recommendedName>
</protein>
<dbReference type="InterPro" id="IPR050430">
    <property type="entry name" value="Peptidase_S1"/>
</dbReference>
<dbReference type="InterPro" id="IPR009003">
    <property type="entry name" value="Peptidase_S1_PA"/>
</dbReference>
<dbReference type="CDD" id="cd00190">
    <property type="entry name" value="Tryp_SPc"/>
    <property type="match status" value="1"/>
</dbReference>
<reference evidence="6 7" key="1">
    <citation type="submission" date="2019-01" db="EMBL/GenBank/DDBJ databases">
        <authorList>
            <person name="Ferrante I. M."/>
        </authorList>
    </citation>
    <scope>NUCLEOTIDE SEQUENCE [LARGE SCALE GENOMIC DNA]</scope>
    <source>
        <strain evidence="6 7">B856</strain>
    </source>
</reference>
<feature type="domain" description="Peptidase S1" evidence="5">
    <location>
        <begin position="17"/>
        <end position="218"/>
    </location>
</feature>
<dbReference type="Gene3D" id="2.40.10.10">
    <property type="entry name" value="Trypsin-like serine proteases"/>
    <property type="match status" value="1"/>
</dbReference>
<dbReference type="InterPro" id="IPR018114">
    <property type="entry name" value="TRYPSIN_HIS"/>
</dbReference>
<dbReference type="PANTHER" id="PTHR24276:SF98">
    <property type="entry name" value="FI18310P1-RELATED"/>
    <property type="match status" value="1"/>
</dbReference>
<dbReference type="InterPro" id="IPR001314">
    <property type="entry name" value="Peptidase_S1A"/>
</dbReference>
<dbReference type="InterPro" id="IPR043504">
    <property type="entry name" value="Peptidase_S1_PA_chymotrypsin"/>
</dbReference>
<evidence type="ECO:0000259" key="5">
    <source>
        <dbReference type="PROSITE" id="PS50240"/>
    </source>
</evidence>
<evidence type="ECO:0000256" key="1">
    <source>
        <dbReference type="ARBA" id="ARBA00007664"/>
    </source>
</evidence>
<dbReference type="PRINTS" id="PR00722">
    <property type="entry name" value="CHYMOTRYPSIN"/>
</dbReference>
<evidence type="ECO:0000313" key="7">
    <source>
        <dbReference type="Proteomes" id="UP000291116"/>
    </source>
</evidence>
<keyword evidence="4" id="KW-0325">Glycoprotein</keyword>
<dbReference type="PANTHER" id="PTHR24276">
    <property type="entry name" value="POLYSERASE-RELATED"/>
    <property type="match status" value="1"/>
</dbReference>
<name>A0A448ZHC9_9STRA</name>
<dbReference type="PROSITE" id="PS00134">
    <property type="entry name" value="TRYPSIN_HIS"/>
    <property type="match status" value="1"/>
</dbReference>
<dbReference type="OrthoDB" id="126896at2759"/>
<dbReference type="GO" id="GO:0006508">
    <property type="term" value="P:proteolysis"/>
    <property type="evidence" value="ECO:0007669"/>
    <property type="project" value="InterPro"/>
</dbReference>
<gene>
    <name evidence="6" type="ORF">PSNMU_V1.4_AUG-EV-PASAV3_0083640</name>
</gene>
<keyword evidence="3" id="KW-1015">Disulfide bond</keyword>
<dbReference type="EMBL" id="CAACVS010000353">
    <property type="protein sequence ID" value="VEU41444.1"/>
    <property type="molecule type" value="Genomic_DNA"/>
</dbReference>
<dbReference type="AlphaFoldDB" id="A0A448ZHC9"/>
<dbReference type="GO" id="GO:0004252">
    <property type="term" value="F:serine-type endopeptidase activity"/>
    <property type="evidence" value="ECO:0007669"/>
    <property type="project" value="InterPro"/>
</dbReference>
<keyword evidence="7" id="KW-1185">Reference proteome</keyword>
<dbReference type="Pfam" id="PF00089">
    <property type="entry name" value="Trypsin"/>
    <property type="match status" value="1"/>
</dbReference>
<dbReference type="InterPro" id="IPR001254">
    <property type="entry name" value="Trypsin_dom"/>
</dbReference>
<dbReference type="PROSITE" id="PS50240">
    <property type="entry name" value="TRYPSIN_DOM"/>
    <property type="match status" value="1"/>
</dbReference>
<evidence type="ECO:0000256" key="2">
    <source>
        <dbReference type="ARBA" id="ARBA00023026"/>
    </source>
</evidence>
<evidence type="ECO:0000256" key="4">
    <source>
        <dbReference type="ARBA" id="ARBA00023180"/>
    </source>
</evidence>
<sequence>MEHSVKENTSHGLKKFIINGQNSDFGRYPYHALLMHETGKGYCGGTLIAPDVILTAAHCEIPVWVGVGRHFRHTYSDGDELHRILYSYRHPYFFQQTFDFDLILLKLRDTSAKPPIRLNDDPKLPDVSQGSAQNVVTVAGFGKTHHGYAADTIQEVNLNMISNDVCEESRDPYSNVLDFQIGYEGLIFDNMFCLADLSESGKDACSGKLFDVMVEKKN</sequence>
<accession>A0A448ZHC9</accession>
<proteinExistence type="inferred from homology"/>
<dbReference type="SUPFAM" id="SSF50494">
    <property type="entry name" value="Trypsin-like serine proteases"/>
    <property type="match status" value="1"/>
</dbReference>
<evidence type="ECO:0000256" key="3">
    <source>
        <dbReference type="ARBA" id="ARBA00023157"/>
    </source>
</evidence>
<dbReference type="Proteomes" id="UP000291116">
    <property type="component" value="Unassembled WGS sequence"/>
</dbReference>